<dbReference type="InParanoid" id="A0A1D6E3T5"/>
<feature type="region of interest" description="Disordered" evidence="1">
    <location>
        <begin position="175"/>
        <end position="223"/>
    </location>
</feature>
<dbReference type="ExpressionAtlas" id="A0A1D6E3T5">
    <property type="expression patterns" value="baseline and differential"/>
</dbReference>
<name>A0A1D6E3T5_MAIZE</name>
<protein>
    <submittedName>
        <fullName evidence="2">Uncharacterized protein</fullName>
    </submittedName>
</protein>
<dbReference type="EMBL" id="CM007648">
    <property type="protein sequence ID" value="ONM15188.1"/>
    <property type="molecule type" value="Genomic_DNA"/>
</dbReference>
<gene>
    <name evidence="2" type="ORF">ZEAMMB73_Zm00001d002719</name>
</gene>
<reference evidence="2" key="1">
    <citation type="submission" date="2015-12" db="EMBL/GenBank/DDBJ databases">
        <title>Update maize B73 reference genome by single molecule sequencing technologies.</title>
        <authorList>
            <consortium name="Maize Genome Sequencing Project"/>
            <person name="Ware D."/>
        </authorList>
    </citation>
    <scope>NUCLEOTIDE SEQUENCE [LARGE SCALE GENOMIC DNA]</scope>
    <source>
        <tissue evidence="2">Seedling</tissue>
    </source>
</reference>
<evidence type="ECO:0000256" key="1">
    <source>
        <dbReference type="SAM" id="MobiDB-lite"/>
    </source>
</evidence>
<organism evidence="2">
    <name type="scientific">Zea mays</name>
    <name type="common">Maize</name>
    <dbReference type="NCBI Taxonomy" id="4577"/>
    <lineage>
        <taxon>Eukaryota</taxon>
        <taxon>Viridiplantae</taxon>
        <taxon>Streptophyta</taxon>
        <taxon>Embryophyta</taxon>
        <taxon>Tracheophyta</taxon>
        <taxon>Spermatophyta</taxon>
        <taxon>Magnoliopsida</taxon>
        <taxon>Liliopsida</taxon>
        <taxon>Poales</taxon>
        <taxon>Poaceae</taxon>
        <taxon>PACMAD clade</taxon>
        <taxon>Panicoideae</taxon>
        <taxon>Andropogonodae</taxon>
        <taxon>Andropogoneae</taxon>
        <taxon>Tripsacinae</taxon>
        <taxon>Zea</taxon>
    </lineage>
</organism>
<sequence>MASWQQPPPPACSPLPVPAPRDYNSRHSDPLYSLEALVHCLPQVGMAAAGTQLGRLLVAASGSWPRCCSGALRRQWPPWMGDAPSQGLGRTSCARHWTGGRRTSATMAPASGSAPACSTWISPIRSSSTPSELPASSLLNQVSTTPAVSSLTACLSLCIYSYTLSASPALELTSRSAASSGSGGGSTTARGWTSTAGSSARTRSPPSSSSSSKPPTRPKRTTR</sequence>
<accession>A0A1D6E3T5</accession>
<feature type="non-terminal residue" evidence="2">
    <location>
        <position position="223"/>
    </location>
</feature>
<evidence type="ECO:0000313" key="2">
    <source>
        <dbReference type="EMBL" id="ONM15188.1"/>
    </source>
</evidence>
<feature type="compositionally biased region" description="Pro residues" evidence="1">
    <location>
        <begin position="1"/>
        <end position="19"/>
    </location>
</feature>
<proteinExistence type="predicted"/>
<dbReference type="AlphaFoldDB" id="A0A1D6E3T5"/>
<feature type="compositionally biased region" description="Low complexity" evidence="1">
    <location>
        <begin position="187"/>
        <end position="214"/>
    </location>
</feature>
<feature type="region of interest" description="Disordered" evidence="1">
    <location>
        <begin position="1"/>
        <end position="20"/>
    </location>
</feature>